<sequence length="332" mass="35691">MVVTPLLEIQGLRTVFRSANGDIAAVDGVDLTVPRGRTLGIVGESGCGKSMLSLSVMRLVPPPGRVAAGRVLLEGRDLLTLSTAEMRAVRGGQVAMIFQEPMTSLNPVHPIGLQITEAMRAHDPRASAAELRDRAIAALERVRIPAPARRYDEFPHQLSGGMRQRVMIAMALACKPKLLIADEPTTALDVTVQAQILDLLRDLQQETGMSIILITHDLGVVAEMADEVAVMYAGRVAERASARDLFGSPQHPYTLGLLGSVPRLDEDRERLLAIEGAVPPPFALPQGCRFHPRCPFAIEACTKAQPPLEAIEPGHLAACIRAPVESAVELTP</sequence>
<dbReference type="InterPro" id="IPR027417">
    <property type="entry name" value="P-loop_NTPase"/>
</dbReference>
<dbReference type="InterPro" id="IPR003593">
    <property type="entry name" value="AAA+_ATPase"/>
</dbReference>
<keyword evidence="6 9" id="KW-0067">ATP-binding</keyword>
<dbReference type="InterPro" id="IPR013563">
    <property type="entry name" value="Oligopep_ABC_C"/>
</dbReference>
<dbReference type="FunFam" id="3.40.50.300:FF:000016">
    <property type="entry name" value="Oligopeptide ABC transporter ATP-binding component"/>
    <property type="match status" value="1"/>
</dbReference>
<dbReference type="Gene3D" id="3.40.50.300">
    <property type="entry name" value="P-loop containing nucleotide triphosphate hydrolases"/>
    <property type="match status" value="1"/>
</dbReference>
<dbReference type="GO" id="GO:0015833">
    <property type="term" value="P:peptide transport"/>
    <property type="evidence" value="ECO:0007669"/>
    <property type="project" value="InterPro"/>
</dbReference>
<evidence type="ECO:0000256" key="1">
    <source>
        <dbReference type="ARBA" id="ARBA00004417"/>
    </source>
</evidence>
<keyword evidence="10" id="KW-1185">Reference proteome</keyword>
<name>A0A6M1LJP3_9PROT</name>
<evidence type="ECO:0000313" key="10">
    <source>
        <dbReference type="Proteomes" id="UP000475385"/>
    </source>
</evidence>
<dbReference type="InterPro" id="IPR017871">
    <property type="entry name" value="ABC_transporter-like_CS"/>
</dbReference>
<dbReference type="Proteomes" id="UP000475385">
    <property type="component" value="Unassembled WGS sequence"/>
</dbReference>
<dbReference type="EMBL" id="JAAIKB010000003">
    <property type="protein sequence ID" value="NGM20566.1"/>
    <property type="molecule type" value="Genomic_DNA"/>
</dbReference>
<dbReference type="PANTHER" id="PTHR43297">
    <property type="entry name" value="OLIGOPEPTIDE TRANSPORT ATP-BINDING PROTEIN APPD"/>
    <property type="match status" value="1"/>
</dbReference>
<reference evidence="9 10" key="1">
    <citation type="submission" date="2020-02" db="EMBL/GenBank/DDBJ databases">
        <authorList>
            <person name="Kim H.M."/>
            <person name="Jeon C.O."/>
        </authorList>
    </citation>
    <scope>NUCLEOTIDE SEQUENCE [LARGE SCALE GENOMIC DNA]</scope>
    <source>
        <strain evidence="9 10">PeD5</strain>
    </source>
</reference>
<accession>A0A6M1LJP3</accession>
<dbReference type="PROSITE" id="PS50893">
    <property type="entry name" value="ABC_TRANSPORTER_2"/>
    <property type="match status" value="1"/>
</dbReference>
<evidence type="ECO:0000259" key="8">
    <source>
        <dbReference type="PROSITE" id="PS50893"/>
    </source>
</evidence>
<keyword evidence="3" id="KW-0813">Transport</keyword>
<organism evidence="9 10">
    <name type="scientific">Falsiroseomonas algicola</name>
    <dbReference type="NCBI Taxonomy" id="2716930"/>
    <lineage>
        <taxon>Bacteria</taxon>
        <taxon>Pseudomonadati</taxon>
        <taxon>Pseudomonadota</taxon>
        <taxon>Alphaproteobacteria</taxon>
        <taxon>Acetobacterales</taxon>
        <taxon>Roseomonadaceae</taxon>
        <taxon>Falsiroseomonas</taxon>
    </lineage>
</organism>
<dbReference type="PANTHER" id="PTHR43297:SF2">
    <property type="entry name" value="DIPEPTIDE TRANSPORT ATP-BINDING PROTEIN DPPD"/>
    <property type="match status" value="1"/>
</dbReference>
<dbReference type="SMART" id="SM00382">
    <property type="entry name" value="AAA"/>
    <property type="match status" value="1"/>
</dbReference>
<comment type="subcellular location">
    <subcellularLocation>
        <location evidence="1">Cell inner membrane</location>
        <topology evidence="1">Peripheral membrane protein</topology>
    </subcellularLocation>
</comment>
<dbReference type="PROSITE" id="PS00211">
    <property type="entry name" value="ABC_TRANSPORTER_1"/>
    <property type="match status" value="1"/>
</dbReference>
<dbReference type="NCBIfam" id="TIGR01727">
    <property type="entry name" value="oligo_HPY"/>
    <property type="match status" value="1"/>
</dbReference>
<dbReference type="CDD" id="cd03257">
    <property type="entry name" value="ABC_NikE_OppD_transporters"/>
    <property type="match status" value="1"/>
</dbReference>
<evidence type="ECO:0000256" key="5">
    <source>
        <dbReference type="ARBA" id="ARBA00022741"/>
    </source>
</evidence>
<keyword evidence="7" id="KW-0472">Membrane</keyword>
<dbReference type="InterPro" id="IPR050388">
    <property type="entry name" value="ABC_Ni/Peptide_Import"/>
</dbReference>
<comment type="similarity">
    <text evidence="2">Belongs to the ABC transporter superfamily.</text>
</comment>
<evidence type="ECO:0000256" key="2">
    <source>
        <dbReference type="ARBA" id="ARBA00005417"/>
    </source>
</evidence>
<dbReference type="GO" id="GO:0055085">
    <property type="term" value="P:transmembrane transport"/>
    <property type="evidence" value="ECO:0007669"/>
    <property type="project" value="UniProtKB-ARBA"/>
</dbReference>
<evidence type="ECO:0000313" key="9">
    <source>
        <dbReference type="EMBL" id="NGM20566.1"/>
    </source>
</evidence>
<dbReference type="GO" id="GO:0016887">
    <property type="term" value="F:ATP hydrolysis activity"/>
    <property type="evidence" value="ECO:0007669"/>
    <property type="project" value="InterPro"/>
</dbReference>
<dbReference type="SUPFAM" id="SSF52540">
    <property type="entry name" value="P-loop containing nucleoside triphosphate hydrolases"/>
    <property type="match status" value="1"/>
</dbReference>
<keyword evidence="5" id="KW-0547">Nucleotide-binding</keyword>
<comment type="caution">
    <text evidence="9">The sequence shown here is derived from an EMBL/GenBank/DDBJ whole genome shotgun (WGS) entry which is preliminary data.</text>
</comment>
<dbReference type="Pfam" id="PF00005">
    <property type="entry name" value="ABC_tran"/>
    <property type="match status" value="1"/>
</dbReference>
<evidence type="ECO:0000256" key="3">
    <source>
        <dbReference type="ARBA" id="ARBA00022448"/>
    </source>
</evidence>
<evidence type="ECO:0000256" key="6">
    <source>
        <dbReference type="ARBA" id="ARBA00022840"/>
    </source>
</evidence>
<keyword evidence="4" id="KW-1003">Cell membrane</keyword>
<gene>
    <name evidence="9" type="ORF">G3576_11110</name>
</gene>
<evidence type="ECO:0000256" key="7">
    <source>
        <dbReference type="ARBA" id="ARBA00023136"/>
    </source>
</evidence>
<dbReference type="InterPro" id="IPR003439">
    <property type="entry name" value="ABC_transporter-like_ATP-bd"/>
</dbReference>
<feature type="domain" description="ABC transporter" evidence="8">
    <location>
        <begin position="7"/>
        <end position="258"/>
    </location>
</feature>
<dbReference type="GO" id="GO:0005886">
    <property type="term" value="C:plasma membrane"/>
    <property type="evidence" value="ECO:0007669"/>
    <property type="project" value="UniProtKB-SubCell"/>
</dbReference>
<proteinExistence type="inferred from homology"/>
<evidence type="ECO:0000256" key="4">
    <source>
        <dbReference type="ARBA" id="ARBA00022475"/>
    </source>
</evidence>
<protein>
    <submittedName>
        <fullName evidence="9">ABC transporter ATP-binding protein</fullName>
    </submittedName>
</protein>
<reference evidence="9 10" key="2">
    <citation type="submission" date="2020-03" db="EMBL/GenBank/DDBJ databases">
        <title>Roseomonas stagni sp. nov., isolated from pond water in Japan.</title>
        <authorList>
            <person name="Furuhata K."/>
            <person name="Miyamoto H."/>
            <person name="Goto K."/>
        </authorList>
    </citation>
    <scope>NUCLEOTIDE SEQUENCE [LARGE SCALE GENOMIC DNA]</scope>
    <source>
        <strain evidence="9 10">PeD5</strain>
    </source>
</reference>
<dbReference type="AlphaFoldDB" id="A0A6M1LJP3"/>
<dbReference type="GO" id="GO:0005524">
    <property type="term" value="F:ATP binding"/>
    <property type="evidence" value="ECO:0007669"/>
    <property type="project" value="UniProtKB-KW"/>
</dbReference>
<dbReference type="Pfam" id="PF08352">
    <property type="entry name" value="oligo_HPY"/>
    <property type="match status" value="1"/>
</dbReference>